<evidence type="ECO:0000256" key="16">
    <source>
        <dbReference type="SAM" id="MobiDB-lite"/>
    </source>
</evidence>
<sequence length="1129" mass="127256">MGSRRKSPHSVILIDDTDVDDVEITGATFKSPEARSRDRKNADWELAKNIKEDPLVQNDVRITYVCKHCSFRAQGLPAFTDHLKRAHPTAVPNPIYVCRQCKFRTPSYESFMEHNAASHPTRVRTEKEPEVPKQMTAAEVCKKGENSSAKCVAVNVLAQNKETSAQFLPLDGGMISGNSSDDEVENHRGKQVGKNEPRKASDVPRASNALEVTNRSSAHRAHLVDNKISTPNIKAVNDTSTPNTRLMNMATPTSPANVVNHAVLLNAHVLSSKIIAQNNMNVEPLRTTIGANTIPIQNELKITTYKKIAPKRPDVEPLFNIKQKYQGYPPPQSSKANPTLNGGKEPLKKISDNFLDVHTTSSVDEDLDKTSSLSDECALTISIPSNSIPSYNPAMDLNPYLINSLRKFPYPLRTEICYLAVVTGHTELEVAMWFMAQRLLNGISWTPEEVERIKRKSFVTNCLRTTGRVQSDSGFASENSSTPNGRETGDDNRPATEDKLSSSSQTKTTVVVPTPQPVIDTLTVNKKRKAEENLPQSVTNGKKSKRKTHEQLTLLREFFMKNEYPSKQDCQELAKKTNLTPSQVIKWFQHQRTDSQNSVDLPVNIADIKLEQSENKTAKEAALPQVLRDGDQTHSRSENVRTASTYLRNYYINMFPDFTPPKFKEKTEVQLAVLDSSFEQWPWLLEDELERLHTETKLTRREIEAWFNDQRQQRGIPKDNVAVAELAESRHLKVERTENVPHNSSMEKLNPSGPLEPDKGSIEVVLENDNSSDDLEEDCGDDNDGYDQEDSEDGSTMSLKTVKLPQGQLNQAPMLGNLEARTADTTQGQRRFKTKYQLEVLSASFSLDPKPSKEEVKRLVEVTNLRQQEIVLFFKRKLKAKRRSEKRNKSSSANGKITITTKKDTESKKTNDSPGHAKKSKTLSPPLSTKKTKSQLNILKSVFVRTQWPTNEEYTQMVEMTKLSRTVIVGWFGDMRYGFKHNHLRWMRDFDTMKNDNGLSKRSTSSEEVNKSHSDPLETTSSSSKSNLDEKMIVDEENDEKDQQTEDEDEKTTDFNYKEDFFNFKEAKAARRGERGDGYAASDVTDNSDNWGEGNVSEEEGHSDDKCSNVDYLEVKSDQATGDGGKNWP</sequence>
<keyword evidence="11 14" id="KW-0371">Homeobox</keyword>
<feature type="region of interest" description="Disordered" evidence="16">
    <location>
        <begin position="525"/>
        <end position="547"/>
    </location>
</feature>
<dbReference type="RefSeq" id="XP_032830586.1">
    <property type="nucleotide sequence ID" value="XM_032974695.1"/>
</dbReference>
<feature type="region of interest" description="Disordered" evidence="16">
    <location>
        <begin position="998"/>
        <end position="1129"/>
    </location>
</feature>
<dbReference type="Pfam" id="PF00046">
    <property type="entry name" value="Homeodomain"/>
    <property type="match status" value="1"/>
</dbReference>
<evidence type="ECO:0000256" key="10">
    <source>
        <dbReference type="ARBA" id="ARBA00023125"/>
    </source>
</evidence>
<feature type="compositionally biased region" description="Basic and acidic residues" evidence="16">
    <location>
        <begin position="487"/>
        <end position="500"/>
    </location>
</feature>
<keyword evidence="6" id="KW-0677">Repeat</keyword>
<feature type="DNA-binding region" description="Homeobox" evidence="14">
    <location>
        <begin position="540"/>
        <end position="599"/>
    </location>
</feature>
<evidence type="ECO:0000256" key="11">
    <source>
        <dbReference type="ARBA" id="ARBA00023155"/>
    </source>
</evidence>
<feature type="compositionally biased region" description="Basic and acidic residues" evidence="16">
    <location>
        <begin position="1099"/>
        <end position="1117"/>
    </location>
</feature>
<dbReference type="InterPro" id="IPR041057">
    <property type="entry name" value="ZHX_Znf_C2H2"/>
</dbReference>
<feature type="compositionally biased region" description="Basic and acidic residues" evidence="16">
    <location>
        <begin position="1004"/>
        <end position="1016"/>
    </location>
</feature>
<dbReference type="SMART" id="SM00389">
    <property type="entry name" value="HOX"/>
    <property type="match status" value="5"/>
</dbReference>
<keyword evidence="4" id="KW-0597">Phosphoprotein</keyword>
<keyword evidence="18" id="KW-1185">Reference proteome</keyword>
<dbReference type="PANTHER" id="PTHR15467:SF9">
    <property type="entry name" value="HOMEOBOX DOMAIN-CONTAINING PROTEIN"/>
    <property type="match status" value="1"/>
</dbReference>
<feature type="compositionally biased region" description="Basic and acidic residues" evidence="16">
    <location>
        <begin position="185"/>
        <end position="202"/>
    </location>
</feature>
<name>A0AAJ7XDR1_PETMA</name>
<feature type="DNA-binding region" description="Homeobox" evidence="14">
    <location>
        <begin position="669"/>
        <end position="718"/>
    </location>
</feature>
<evidence type="ECO:0000256" key="6">
    <source>
        <dbReference type="ARBA" id="ARBA00022737"/>
    </source>
</evidence>
<evidence type="ECO:0000256" key="3">
    <source>
        <dbReference type="ARBA" id="ARBA00022491"/>
    </source>
</evidence>
<dbReference type="InterPro" id="IPR036236">
    <property type="entry name" value="Znf_C2H2_sf"/>
</dbReference>
<keyword evidence="9" id="KW-0805">Transcription regulation</keyword>
<dbReference type="InterPro" id="IPR009057">
    <property type="entry name" value="Homeodomain-like_sf"/>
</dbReference>
<evidence type="ECO:0000256" key="14">
    <source>
        <dbReference type="PROSITE-ProRule" id="PRU00108"/>
    </source>
</evidence>
<feature type="compositionally biased region" description="Basic and acidic residues" evidence="16">
    <location>
        <begin position="901"/>
        <end position="911"/>
    </location>
</feature>
<keyword evidence="3" id="KW-0678">Repressor</keyword>
<evidence type="ECO:0000256" key="15">
    <source>
        <dbReference type="RuleBase" id="RU000682"/>
    </source>
</evidence>
<dbReference type="GO" id="GO:0000981">
    <property type="term" value="F:DNA-binding transcription factor activity, RNA polymerase II-specific"/>
    <property type="evidence" value="ECO:0007669"/>
    <property type="project" value="TreeGrafter"/>
</dbReference>
<feature type="domain" description="Homeobox" evidence="17">
    <location>
        <begin position="932"/>
        <end position="982"/>
    </location>
</feature>
<gene>
    <name evidence="19 20 21" type="primary">LOC116954189</name>
</gene>
<feature type="compositionally biased region" description="Polar residues" evidence="16">
    <location>
        <begin position="469"/>
        <end position="485"/>
    </location>
</feature>
<dbReference type="Proteomes" id="UP001318040">
    <property type="component" value="Chromosome 54"/>
</dbReference>
<keyword evidence="12" id="KW-0804">Transcription</keyword>
<protein>
    <submittedName>
        <fullName evidence="19 20">Zinc fingers and homeoboxes protein 1-like isoform X2</fullName>
    </submittedName>
</protein>
<keyword evidence="5" id="KW-0479">Metal-binding</keyword>
<feature type="compositionally biased region" description="Acidic residues" evidence="16">
    <location>
        <begin position="1035"/>
        <end position="1051"/>
    </location>
</feature>
<dbReference type="GO" id="GO:0003677">
    <property type="term" value="F:DNA binding"/>
    <property type="evidence" value="ECO:0007669"/>
    <property type="project" value="UniProtKB-UniRule"/>
</dbReference>
<feature type="DNA-binding region" description="Homeobox" evidence="14">
    <location>
        <begin position="934"/>
        <end position="983"/>
    </location>
</feature>
<accession>A0AAJ7XDR1</accession>
<dbReference type="SUPFAM" id="SSF46689">
    <property type="entry name" value="Homeodomain-like"/>
    <property type="match status" value="4"/>
</dbReference>
<dbReference type="CDD" id="cd00086">
    <property type="entry name" value="homeodomain"/>
    <property type="match status" value="4"/>
</dbReference>
<dbReference type="AlphaFoldDB" id="A0AAJ7XDR1"/>
<evidence type="ECO:0000256" key="7">
    <source>
        <dbReference type="ARBA" id="ARBA00022771"/>
    </source>
</evidence>
<evidence type="ECO:0000256" key="5">
    <source>
        <dbReference type="ARBA" id="ARBA00022723"/>
    </source>
</evidence>
<feature type="domain" description="Homeobox" evidence="17">
    <location>
        <begin position="538"/>
        <end position="598"/>
    </location>
</feature>
<evidence type="ECO:0000256" key="4">
    <source>
        <dbReference type="ARBA" id="ARBA00022553"/>
    </source>
</evidence>
<feature type="domain" description="Homeobox" evidence="17">
    <location>
        <begin position="824"/>
        <end position="884"/>
    </location>
</feature>
<dbReference type="InterPro" id="IPR013087">
    <property type="entry name" value="Znf_C2H2_type"/>
</dbReference>
<evidence type="ECO:0000313" key="20">
    <source>
        <dbReference type="RefSeq" id="XP_032830585.1"/>
    </source>
</evidence>
<organism evidence="18 20">
    <name type="scientific">Petromyzon marinus</name>
    <name type="common">Sea lamprey</name>
    <dbReference type="NCBI Taxonomy" id="7757"/>
    <lineage>
        <taxon>Eukaryota</taxon>
        <taxon>Metazoa</taxon>
        <taxon>Chordata</taxon>
        <taxon>Craniata</taxon>
        <taxon>Vertebrata</taxon>
        <taxon>Cyclostomata</taxon>
        <taxon>Hyperoartia</taxon>
        <taxon>Petromyzontiformes</taxon>
        <taxon>Petromyzontidae</taxon>
        <taxon>Petromyzon</taxon>
    </lineage>
</organism>
<evidence type="ECO:0000256" key="1">
    <source>
        <dbReference type="ARBA" id="ARBA00004123"/>
    </source>
</evidence>
<keyword evidence="7" id="KW-0863">Zinc-finger</keyword>
<reference evidence="19 20" key="1">
    <citation type="submission" date="2025-04" db="UniProtKB">
        <authorList>
            <consortium name="RefSeq"/>
        </authorList>
    </citation>
    <scope>IDENTIFICATION</scope>
    <source>
        <tissue evidence="19 20">Sperm</tissue>
    </source>
</reference>
<feature type="DNA-binding region" description="Homeobox" evidence="14">
    <location>
        <begin position="826"/>
        <end position="885"/>
    </location>
</feature>
<feature type="compositionally biased region" description="Acidic residues" evidence="16">
    <location>
        <begin position="770"/>
        <end position="793"/>
    </location>
</feature>
<dbReference type="PANTHER" id="PTHR15467">
    <property type="entry name" value="ZINC-FINGERS AND HOMEOBOXES RELATED"/>
    <property type="match status" value="1"/>
</dbReference>
<evidence type="ECO:0000256" key="9">
    <source>
        <dbReference type="ARBA" id="ARBA00023015"/>
    </source>
</evidence>
<keyword evidence="13 14" id="KW-0539">Nucleus</keyword>
<feature type="compositionally biased region" description="Low complexity" evidence="16">
    <location>
        <begin position="501"/>
        <end position="512"/>
    </location>
</feature>
<feature type="compositionally biased region" description="Polar residues" evidence="16">
    <location>
        <begin position="1017"/>
        <end position="1026"/>
    </location>
</feature>
<evidence type="ECO:0000256" key="8">
    <source>
        <dbReference type="ARBA" id="ARBA00022833"/>
    </source>
</evidence>
<proteinExistence type="inferred from homology"/>
<dbReference type="RefSeq" id="XP_032830584.1">
    <property type="nucleotide sequence ID" value="XM_032974693.1"/>
</dbReference>
<dbReference type="RefSeq" id="XP_032830585.1">
    <property type="nucleotide sequence ID" value="XM_032974694.1"/>
</dbReference>
<comment type="similarity">
    <text evidence="2">Belongs to the ZHX family.</text>
</comment>
<evidence type="ECO:0000259" key="17">
    <source>
        <dbReference type="PROSITE" id="PS50071"/>
    </source>
</evidence>
<keyword evidence="10 14" id="KW-0238">DNA-binding</keyword>
<feature type="region of interest" description="Disordered" evidence="16">
    <location>
        <begin position="169"/>
        <end position="206"/>
    </location>
</feature>
<dbReference type="Pfam" id="PF18387">
    <property type="entry name" value="zf_C2H2_ZHX"/>
    <property type="match status" value="1"/>
</dbReference>
<dbReference type="GO" id="GO:0008270">
    <property type="term" value="F:zinc ion binding"/>
    <property type="evidence" value="ECO:0007669"/>
    <property type="project" value="UniProtKB-KW"/>
</dbReference>
<dbReference type="SUPFAM" id="SSF57667">
    <property type="entry name" value="beta-beta-alpha zinc fingers"/>
    <property type="match status" value="1"/>
</dbReference>
<feature type="compositionally biased region" description="Polar residues" evidence="16">
    <location>
        <begin position="922"/>
        <end position="931"/>
    </location>
</feature>
<comment type="subcellular location">
    <subcellularLocation>
        <location evidence="1 14 15">Nucleus</location>
    </subcellularLocation>
</comment>
<dbReference type="SMART" id="SM00355">
    <property type="entry name" value="ZnF_C2H2"/>
    <property type="match status" value="2"/>
</dbReference>
<evidence type="ECO:0000313" key="18">
    <source>
        <dbReference type="Proteomes" id="UP001318040"/>
    </source>
</evidence>
<feature type="domain" description="Homeobox" evidence="17">
    <location>
        <begin position="667"/>
        <end position="717"/>
    </location>
</feature>
<feature type="region of interest" description="Disordered" evidence="16">
    <location>
        <begin position="734"/>
        <end position="795"/>
    </location>
</feature>
<evidence type="ECO:0000256" key="13">
    <source>
        <dbReference type="ARBA" id="ARBA00023242"/>
    </source>
</evidence>
<feature type="region of interest" description="Disordered" evidence="16">
    <location>
        <begin position="882"/>
        <end position="931"/>
    </location>
</feature>
<dbReference type="PROSITE" id="PS50071">
    <property type="entry name" value="HOMEOBOX_2"/>
    <property type="match status" value="4"/>
</dbReference>
<keyword evidence="8" id="KW-0862">Zinc</keyword>
<evidence type="ECO:0000256" key="2">
    <source>
        <dbReference type="ARBA" id="ARBA00007440"/>
    </source>
</evidence>
<evidence type="ECO:0000313" key="19">
    <source>
        <dbReference type="RefSeq" id="XP_032830584.1"/>
    </source>
</evidence>
<feature type="compositionally biased region" description="Basic and acidic residues" evidence="16">
    <location>
        <begin position="1052"/>
        <end position="1077"/>
    </location>
</feature>
<evidence type="ECO:0000313" key="21">
    <source>
        <dbReference type="RefSeq" id="XP_032830586.1"/>
    </source>
</evidence>
<dbReference type="GO" id="GO:0005634">
    <property type="term" value="C:nucleus"/>
    <property type="evidence" value="ECO:0007669"/>
    <property type="project" value="UniProtKB-SubCell"/>
</dbReference>
<evidence type="ECO:0000256" key="12">
    <source>
        <dbReference type="ARBA" id="ARBA00023163"/>
    </source>
</evidence>
<dbReference type="InterPro" id="IPR001356">
    <property type="entry name" value="HD"/>
</dbReference>
<dbReference type="Gene3D" id="1.10.10.60">
    <property type="entry name" value="Homeodomain-like"/>
    <property type="match status" value="4"/>
</dbReference>
<feature type="region of interest" description="Disordered" evidence="16">
    <location>
        <begin position="469"/>
        <end position="512"/>
    </location>
</feature>
<dbReference type="Gene3D" id="3.30.160.60">
    <property type="entry name" value="Classic Zinc Finger"/>
    <property type="match status" value="1"/>
</dbReference>